<keyword evidence="3" id="KW-1185">Reference proteome</keyword>
<reference evidence="3" key="1">
    <citation type="submission" date="2016-10" db="EMBL/GenBank/DDBJ databases">
        <authorList>
            <person name="Varghese N."/>
            <person name="Submissions S."/>
        </authorList>
    </citation>
    <scope>NUCLEOTIDE SEQUENCE [LARGE SCALE GENOMIC DNA]</scope>
    <source>
        <strain evidence="3">JS21-1</strain>
    </source>
</reference>
<dbReference type="Proteomes" id="UP000199214">
    <property type="component" value="Unassembled WGS sequence"/>
</dbReference>
<sequence>MTNDDGRVHVETDQARAASTPGVGRYVLGASLVLIIVIFAALLLF</sequence>
<accession>A0A1H7Q9F0</accession>
<protein>
    <submittedName>
        <fullName evidence="2">Uncharacterized protein</fullName>
    </submittedName>
</protein>
<evidence type="ECO:0000256" key="1">
    <source>
        <dbReference type="SAM" id="Phobius"/>
    </source>
</evidence>
<gene>
    <name evidence="2" type="ORF">SAMN05216382_2065</name>
</gene>
<dbReference type="AlphaFoldDB" id="A0A1H7Q9F0"/>
<evidence type="ECO:0000313" key="2">
    <source>
        <dbReference type="EMBL" id="SEL44429.1"/>
    </source>
</evidence>
<dbReference type="EMBL" id="FNZZ01000003">
    <property type="protein sequence ID" value="SEL44429.1"/>
    <property type="molecule type" value="Genomic_DNA"/>
</dbReference>
<evidence type="ECO:0000313" key="3">
    <source>
        <dbReference type="Proteomes" id="UP000199214"/>
    </source>
</evidence>
<proteinExistence type="predicted"/>
<organism evidence="2 3">
    <name type="scientific">Sphingomonas palmae</name>
    <dbReference type="NCBI Taxonomy" id="1855283"/>
    <lineage>
        <taxon>Bacteria</taxon>
        <taxon>Pseudomonadati</taxon>
        <taxon>Pseudomonadota</taxon>
        <taxon>Alphaproteobacteria</taxon>
        <taxon>Sphingomonadales</taxon>
        <taxon>Sphingomonadaceae</taxon>
        <taxon>Sphingomonas</taxon>
    </lineage>
</organism>
<keyword evidence="1" id="KW-0812">Transmembrane</keyword>
<feature type="transmembrane region" description="Helical" evidence="1">
    <location>
        <begin position="26"/>
        <end position="44"/>
    </location>
</feature>
<dbReference type="RefSeq" id="WP_177171617.1">
    <property type="nucleotide sequence ID" value="NZ_FNZZ01000003.1"/>
</dbReference>
<name>A0A1H7Q9F0_9SPHN</name>
<keyword evidence="1" id="KW-0472">Membrane</keyword>
<keyword evidence="1" id="KW-1133">Transmembrane helix</keyword>
<dbReference type="STRING" id="1855283.SAMN05216382_2065"/>